<dbReference type="Gene3D" id="2.40.50.140">
    <property type="entry name" value="Nucleic acid-binding proteins"/>
    <property type="match status" value="1"/>
</dbReference>
<comment type="similarity">
    <text evidence="2">Belongs to the class-II aminoacyl-tRNA synthetase family. Type 2 subfamily.</text>
</comment>
<dbReference type="PANTHER" id="PTHR43450">
    <property type="entry name" value="ASPARTYL-TRNA SYNTHETASE"/>
    <property type="match status" value="1"/>
</dbReference>
<evidence type="ECO:0000256" key="7">
    <source>
        <dbReference type="ARBA" id="ARBA00022840"/>
    </source>
</evidence>
<keyword evidence="6" id="KW-0547">Nucleotide-binding</keyword>
<dbReference type="InterPro" id="IPR045864">
    <property type="entry name" value="aa-tRNA-synth_II/BPL/LPL"/>
</dbReference>
<dbReference type="GO" id="GO:0005524">
    <property type="term" value="F:ATP binding"/>
    <property type="evidence" value="ECO:0007669"/>
    <property type="project" value="UniProtKB-KW"/>
</dbReference>
<accession>A0A8J6AVI6</accession>
<organism evidence="12 13">
    <name type="scientific">Carpediemonas membranifera</name>
    <dbReference type="NCBI Taxonomy" id="201153"/>
    <lineage>
        <taxon>Eukaryota</taxon>
        <taxon>Metamonada</taxon>
        <taxon>Carpediemonas-like organisms</taxon>
        <taxon>Carpediemonas</taxon>
    </lineage>
</organism>
<dbReference type="PROSITE" id="PS50862">
    <property type="entry name" value="AA_TRNA_LIGASE_II"/>
    <property type="match status" value="1"/>
</dbReference>
<dbReference type="SUPFAM" id="SSF50249">
    <property type="entry name" value="Nucleic acid-binding proteins"/>
    <property type="match status" value="1"/>
</dbReference>
<gene>
    <name evidence="12" type="ORF">J8273_5997</name>
</gene>
<dbReference type="Proteomes" id="UP000717585">
    <property type="component" value="Unassembled WGS sequence"/>
</dbReference>
<evidence type="ECO:0000256" key="5">
    <source>
        <dbReference type="ARBA" id="ARBA00022598"/>
    </source>
</evidence>
<keyword evidence="13" id="KW-1185">Reference proteome</keyword>
<evidence type="ECO:0000256" key="1">
    <source>
        <dbReference type="ARBA" id="ARBA00004496"/>
    </source>
</evidence>
<keyword evidence="4" id="KW-0963">Cytoplasm</keyword>
<dbReference type="PRINTS" id="PR01042">
    <property type="entry name" value="TRNASYNTHASP"/>
</dbReference>
<dbReference type="GO" id="GO:0006422">
    <property type="term" value="P:aspartyl-tRNA aminoacylation"/>
    <property type="evidence" value="ECO:0007669"/>
    <property type="project" value="InterPro"/>
</dbReference>
<evidence type="ECO:0000313" key="12">
    <source>
        <dbReference type="EMBL" id="KAG9392640.1"/>
    </source>
</evidence>
<dbReference type="InterPro" id="IPR004364">
    <property type="entry name" value="Aa-tRNA-synt_II"/>
</dbReference>
<dbReference type="InterPro" id="IPR012340">
    <property type="entry name" value="NA-bd_OB-fold"/>
</dbReference>
<evidence type="ECO:0000256" key="2">
    <source>
        <dbReference type="ARBA" id="ARBA00005312"/>
    </source>
</evidence>
<feature type="domain" description="Aminoacyl-transfer RNA synthetases class-II family profile" evidence="11">
    <location>
        <begin position="273"/>
        <end position="649"/>
    </location>
</feature>
<keyword evidence="8" id="KW-0648">Protein biosynthesis</keyword>
<name>A0A8J6AVI6_9EUKA</name>
<dbReference type="GO" id="GO:0017101">
    <property type="term" value="C:aminoacyl-tRNA synthetase multienzyme complex"/>
    <property type="evidence" value="ECO:0007669"/>
    <property type="project" value="TreeGrafter"/>
</dbReference>
<evidence type="ECO:0000256" key="4">
    <source>
        <dbReference type="ARBA" id="ARBA00022490"/>
    </source>
</evidence>
<dbReference type="SUPFAM" id="SSF55681">
    <property type="entry name" value="Class II aaRS and biotin synthetases"/>
    <property type="match status" value="1"/>
</dbReference>
<evidence type="ECO:0000259" key="11">
    <source>
        <dbReference type="PROSITE" id="PS50862"/>
    </source>
</evidence>
<evidence type="ECO:0000256" key="10">
    <source>
        <dbReference type="ARBA" id="ARBA00047904"/>
    </source>
</evidence>
<dbReference type="Pfam" id="PF00152">
    <property type="entry name" value="tRNA-synt_2"/>
    <property type="match status" value="2"/>
</dbReference>
<dbReference type="InterPro" id="IPR006195">
    <property type="entry name" value="aa-tRNA-synth_II"/>
</dbReference>
<dbReference type="EMBL" id="JAHDYR010000035">
    <property type="protein sequence ID" value="KAG9392640.1"/>
    <property type="molecule type" value="Genomic_DNA"/>
</dbReference>
<dbReference type="GO" id="GO:0003723">
    <property type="term" value="F:RNA binding"/>
    <property type="evidence" value="ECO:0007669"/>
    <property type="project" value="TreeGrafter"/>
</dbReference>
<dbReference type="GO" id="GO:0004815">
    <property type="term" value="F:aspartate-tRNA ligase activity"/>
    <property type="evidence" value="ECO:0007669"/>
    <property type="project" value="UniProtKB-EC"/>
</dbReference>
<evidence type="ECO:0000256" key="3">
    <source>
        <dbReference type="ARBA" id="ARBA00012841"/>
    </source>
</evidence>
<evidence type="ECO:0000256" key="8">
    <source>
        <dbReference type="ARBA" id="ARBA00022917"/>
    </source>
</evidence>
<keyword evidence="5 12" id="KW-0436">Ligase</keyword>
<comment type="subcellular location">
    <subcellularLocation>
        <location evidence="1">Cytoplasm</location>
    </subcellularLocation>
</comment>
<dbReference type="OrthoDB" id="372395at2759"/>
<evidence type="ECO:0000256" key="6">
    <source>
        <dbReference type="ARBA" id="ARBA00022741"/>
    </source>
</evidence>
<evidence type="ECO:0000256" key="9">
    <source>
        <dbReference type="ARBA" id="ARBA00023146"/>
    </source>
</evidence>
<dbReference type="AlphaFoldDB" id="A0A8J6AVI6"/>
<dbReference type="PANTHER" id="PTHR43450:SF1">
    <property type="entry name" value="ASPARTATE--TRNA LIGASE, CYTOPLASMIC"/>
    <property type="match status" value="1"/>
</dbReference>
<comment type="catalytic activity">
    <reaction evidence="10">
        <text>tRNA(Asp) + L-aspartate + ATP = L-aspartyl-tRNA(Asp) + AMP + diphosphate</text>
        <dbReference type="Rhea" id="RHEA:19649"/>
        <dbReference type="Rhea" id="RHEA-COMP:9660"/>
        <dbReference type="Rhea" id="RHEA-COMP:9678"/>
        <dbReference type="ChEBI" id="CHEBI:29991"/>
        <dbReference type="ChEBI" id="CHEBI:30616"/>
        <dbReference type="ChEBI" id="CHEBI:33019"/>
        <dbReference type="ChEBI" id="CHEBI:78442"/>
        <dbReference type="ChEBI" id="CHEBI:78516"/>
        <dbReference type="ChEBI" id="CHEBI:456215"/>
        <dbReference type="EC" id="6.1.1.12"/>
    </reaction>
</comment>
<proteinExistence type="inferred from homology"/>
<dbReference type="GO" id="GO:0005829">
    <property type="term" value="C:cytosol"/>
    <property type="evidence" value="ECO:0007669"/>
    <property type="project" value="TreeGrafter"/>
</dbReference>
<dbReference type="Gene3D" id="3.30.930.10">
    <property type="entry name" value="Bira Bifunctional Protein, Domain 2"/>
    <property type="match status" value="1"/>
</dbReference>
<dbReference type="InterPro" id="IPR002312">
    <property type="entry name" value="Asp/Asn-tRNA-synth_IIb"/>
</dbReference>
<evidence type="ECO:0000313" key="13">
    <source>
        <dbReference type="Proteomes" id="UP000717585"/>
    </source>
</evidence>
<comment type="caution">
    <text evidence="12">The sequence shown here is derived from an EMBL/GenBank/DDBJ whole genome shotgun (WGS) entry which is preliminary data.</text>
</comment>
<protein>
    <recommendedName>
        <fullName evidence="3">aspartate--tRNA ligase</fullName>
        <ecNumber evidence="3">6.1.1.12</ecNumber>
    </recommendedName>
</protein>
<dbReference type="EC" id="6.1.1.12" evidence="3"/>
<dbReference type="InterPro" id="IPR004523">
    <property type="entry name" value="Asp-tRNA_synthase_2"/>
</dbReference>
<keyword evidence="9" id="KW-0030">Aminoacyl-tRNA synthetase</keyword>
<sequence>MRMRAGEAPSASRFHQIWPISVLSKSIQVENRSVKMSLAIVSEFAEHKYGDVVRIRARYVSKIKMGKTLMFLTFRQHGLSFQAVLDTEKKDGQSDEVFASIMNAQEVFAGKKPTPEDEARETELRLIIKPKKVKPQKGEVIAKKTKEEKEAEKQAQSAAKVELAQMLDDRTGLKAESVVTITGVLSQPEPPKEGETPKEDDPFKVKDYEIKLQAVEMISPVSSMLPFTVADAQKRIVPAEEIKNPKKNPNVLQDTRFNNRVVDLRTQTNVAIFRVKDTMDEAFCAYNRSQNFIRIHTPKLISGASEGGAELFTLEYFKKQAALAQSPQVYKQMAIASDFRGVFEVGPVFRAENSLTNRHLTEFVGLDVEMEIKEHYHEVLEHLKRTFLHIFKATDASVDPISGARLVDIIAQTYPAESCQYPAEPKDVPVITFVEAVDLVIKHFPEFFGETAEEQAVAAAIAKTVDFDTPLEKKVGEAVRRETGFDFYIVDQFPVSARPFYTHPSETDGYTNSFDVFLRGQEITSGAERIHEVSMLKANIDKITRMKEGFATEEIVREHGWVEADLRAAAAAEGATEEAKKALADFEKFMADRKTATEQAVKEMFGGLTQYIAAFEMGVAPHAGAGIGLERLVMLFLGIPNCQMASMFPRTPGRLTP</sequence>
<reference evidence="12" key="1">
    <citation type="submission" date="2021-05" db="EMBL/GenBank/DDBJ databases">
        <title>A free-living protist that lacks canonical eukaryotic 1 DNA replication and segregation systems.</title>
        <authorList>
            <person name="Salas-Leiva D.E."/>
            <person name="Tromer E.C."/>
            <person name="Curtis B.A."/>
            <person name="Jerlstrom-Hultqvist J."/>
            <person name="Kolisko M."/>
            <person name="Yi Z."/>
            <person name="Salas-Leiva J.S."/>
            <person name="Gallot-Lavallee L."/>
            <person name="Kops G.J.P.L."/>
            <person name="Archibald J.M."/>
            <person name="Simpson A.G.B."/>
            <person name="Roger A.J."/>
        </authorList>
    </citation>
    <scope>NUCLEOTIDE SEQUENCE</scope>
    <source>
        <strain evidence="12">BICM</strain>
    </source>
</reference>
<keyword evidence="7" id="KW-0067">ATP-binding</keyword>